<gene>
    <name evidence="3" type="ORF">FIBRA_06843</name>
</gene>
<dbReference type="InterPro" id="IPR036420">
    <property type="entry name" value="BRCT_dom_sf"/>
</dbReference>
<dbReference type="STRING" id="599839.J4H4A6"/>
<evidence type="ECO:0000313" key="3">
    <source>
        <dbReference type="EMBL" id="CCM04659.1"/>
    </source>
</evidence>
<protein>
    <recommendedName>
        <fullName evidence="2">BRCT domain-containing protein</fullName>
    </recommendedName>
</protein>
<evidence type="ECO:0000313" key="4">
    <source>
        <dbReference type="Proteomes" id="UP000006352"/>
    </source>
</evidence>
<organism evidence="3 4">
    <name type="scientific">Fibroporia radiculosa</name>
    <dbReference type="NCBI Taxonomy" id="599839"/>
    <lineage>
        <taxon>Eukaryota</taxon>
        <taxon>Fungi</taxon>
        <taxon>Dikarya</taxon>
        <taxon>Basidiomycota</taxon>
        <taxon>Agaricomycotina</taxon>
        <taxon>Agaricomycetes</taxon>
        <taxon>Polyporales</taxon>
        <taxon>Fibroporiaceae</taxon>
        <taxon>Fibroporia</taxon>
    </lineage>
</organism>
<feature type="region of interest" description="Disordered" evidence="1">
    <location>
        <begin position="114"/>
        <end position="133"/>
    </location>
</feature>
<feature type="domain" description="BRCT" evidence="2">
    <location>
        <begin position="1"/>
        <end position="58"/>
    </location>
</feature>
<dbReference type="RefSeq" id="XP_012183942.1">
    <property type="nucleotide sequence ID" value="XM_012328552.1"/>
</dbReference>
<dbReference type="Gene3D" id="3.40.50.10190">
    <property type="entry name" value="BRCT domain"/>
    <property type="match status" value="2"/>
</dbReference>
<dbReference type="EMBL" id="HE797163">
    <property type="protein sequence ID" value="CCM04659.1"/>
    <property type="molecule type" value="Genomic_DNA"/>
</dbReference>
<dbReference type="Proteomes" id="UP000006352">
    <property type="component" value="Unassembled WGS sequence"/>
</dbReference>
<sequence>MGGTYVKKIERPVRVTHRLLRSSKNEEVTDKMRYVEKFNRHGEANIRIILEEWFWDSLDFGGANVAPNVSLRSTHLLCPSGTGPKVKKARGWGIPVVDMSWLADIIRTGSIPPVQTHDGIPASPELERRGTVGVDPIKVDRIKVDRKGKGKEEAGELSETDSTNDG</sequence>
<dbReference type="Pfam" id="PF12738">
    <property type="entry name" value="PTCB-BRCT"/>
    <property type="match status" value="1"/>
</dbReference>
<dbReference type="SUPFAM" id="SSF52113">
    <property type="entry name" value="BRCT domain"/>
    <property type="match status" value="1"/>
</dbReference>
<dbReference type="PROSITE" id="PS50172">
    <property type="entry name" value="BRCT"/>
    <property type="match status" value="2"/>
</dbReference>
<evidence type="ECO:0000256" key="1">
    <source>
        <dbReference type="SAM" id="MobiDB-lite"/>
    </source>
</evidence>
<proteinExistence type="predicted"/>
<evidence type="ECO:0000259" key="2">
    <source>
        <dbReference type="PROSITE" id="PS50172"/>
    </source>
</evidence>
<feature type="domain" description="BRCT" evidence="2">
    <location>
        <begin position="62"/>
        <end position="119"/>
    </location>
</feature>
<dbReference type="GeneID" id="24099570"/>
<accession>J4H4A6</accession>
<feature type="region of interest" description="Disordered" evidence="1">
    <location>
        <begin position="144"/>
        <end position="166"/>
    </location>
</feature>
<keyword evidence="4" id="KW-1185">Reference proteome</keyword>
<reference evidence="3 4" key="1">
    <citation type="journal article" date="2012" name="Appl. Environ. Microbiol.">
        <title>Short-read sequencing for genomic analysis of the brown rot fungus Fibroporia radiculosa.</title>
        <authorList>
            <person name="Tang J.D."/>
            <person name="Perkins A.D."/>
            <person name="Sonstegard T.S."/>
            <person name="Schroeder S.G."/>
            <person name="Burgess S.C."/>
            <person name="Diehl S.V."/>
        </authorList>
    </citation>
    <scope>NUCLEOTIDE SEQUENCE [LARGE SCALE GENOMIC DNA]</scope>
    <source>
        <strain evidence="3 4">TFFH 294</strain>
    </source>
</reference>
<dbReference type="OrthoDB" id="251770at2759"/>
<feature type="compositionally biased region" description="Basic and acidic residues" evidence="1">
    <location>
        <begin position="144"/>
        <end position="154"/>
    </location>
</feature>
<name>J4H4A6_9APHY</name>
<feature type="compositionally biased region" description="Acidic residues" evidence="1">
    <location>
        <begin position="155"/>
        <end position="166"/>
    </location>
</feature>
<dbReference type="InterPro" id="IPR001357">
    <property type="entry name" value="BRCT_dom"/>
</dbReference>
<dbReference type="InParanoid" id="J4H4A6"/>
<dbReference type="HOGENOM" id="CLU_1602748_0_0_1"/>
<dbReference type="AlphaFoldDB" id="J4H4A6"/>